<evidence type="ECO:0000313" key="2">
    <source>
        <dbReference type="Proteomes" id="UP000743899"/>
    </source>
</evidence>
<sequence>MSLTEELIQFYSPYFKSKEELKKALSYGTSSIDREKNIKFIKTAVKNHSKCLLQIIHEITGIIITPKYEIHFAILPSGDVAYYTVNKKSKRKGNFQRIMGIKTLHNHLIKLGVLDESIGFDIVLCDLLFGEEQFDKLFNKLQSEGNPNNDEDDWYSISLNTSMLVDVEFSVIVGNGEIIRTTEGEVNEIGSIRFKIYNSNLVSKYQLWEAADASSGDEEWLMAQFLKLFEEELEACSPKFLTLNKLSIKSEYRNKGYGTEAIKELIRLSHILDIDYIVLHPAPIENIDFNDESKMKRIEEIDRLIAFYSKLDFDTYRFEDNDPIMVFDMNSLSNG</sequence>
<gene>
    <name evidence="1" type="ORF">GW534_09720</name>
</gene>
<dbReference type="Proteomes" id="UP000743899">
    <property type="component" value="Unassembled WGS sequence"/>
</dbReference>
<name>A0ABX0A660_9BACI</name>
<evidence type="ECO:0000313" key="1">
    <source>
        <dbReference type="EMBL" id="NCU17994.1"/>
    </source>
</evidence>
<proteinExistence type="predicted"/>
<keyword evidence="2" id="KW-1185">Reference proteome</keyword>
<dbReference type="EMBL" id="JAACYS010000042">
    <property type="protein sequence ID" value="NCU17994.1"/>
    <property type="molecule type" value="Genomic_DNA"/>
</dbReference>
<organism evidence="1 2">
    <name type="scientific">Pallidibacillus pasinlerensis</name>
    <dbReference type="NCBI Taxonomy" id="2703818"/>
    <lineage>
        <taxon>Bacteria</taxon>
        <taxon>Bacillati</taxon>
        <taxon>Bacillota</taxon>
        <taxon>Bacilli</taxon>
        <taxon>Bacillales</taxon>
        <taxon>Bacillaceae</taxon>
        <taxon>Pallidibacillus</taxon>
    </lineage>
</organism>
<dbReference type="Gene3D" id="3.40.630.30">
    <property type="match status" value="1"/>
</dbReference>
<comment type="caution">
    <text evidence="1">The sequence shown here is derived from an EMBL/GenBank/DDBJ whole genome shotgun (WGS) entry which is preliminary data.</text>
</comment>
<protein>
    <submittedName>
        <fullName evidence="1">GNAT family N-acetyltransferase</fullName>
    </submittedName>
</protein>
<dbReference type="RefSeq" id="WP_161920824.1">
    <property type="nucleotide sequence ID" value="NZ_JAACYS010000042.1"/>
</dbReference>
<dbReference type="CDD" id="cd04301">
    <property type="entry name" value="NAT_SF"/>
    <property type="match status" value="1"/>
</dbReference>
<accession>A0ABX0A660</accession>
<dbReference type="InterPro" id="IPR016181">
    <property type="entry name" value="Acyl_CoA_acyltransferase"/>
</dbReference>
<reference evidence="1 2" key="1">
    <citation type="submission" date="2020-01" db="EMBL/GenBank/DDBJ databases">
        <title>A novel Bacillus sp. from Pasinler.</title>
        <authorList>
            <person name="Adiguzel A."/>
            <person name="Ay H."/>
            <person name="Baltaci M.O."/>
        </authorList>
    </citation>
    <scope>NUCLEOTIDE SEQUENCE [LARGE SCALE GENOMIC DNA]</scope>
    <source>
        <strain evidence="1 2">P1</strain>
    </source>
</reference>
<dbReference type="SUPFAM" id="SSF55729">
    <property type="entry name" value="Acyl-CoA N-acyltransferases (Nat)"/>
    <property type="match status" value="1"/>
</dbReference>